<dbReference type="SMART" id="SM01266">
    <property type="entry name" value="Mac"/>
    <property type="match status" value="1"/>
</dbReference>
<evidence type="ECO:0000259" key="3">
    <source>
        <dbReference type="SMART" id="SM01266"/>
    </source>
</evidence>
<sequence length="220" mass="23904">MEEIDEDTNEKRMQDGELYYAFTPRLVAQRERSRVACQRLNSLMAGSRRDFVRLWREVGDDSLVADPTPLPPPQESPEADAALFVDDPIIEGPFRADYGSNLKFGKGVYINFNSTFLDTCQISIGSRTLIGPNCSFFAATHPLDPYLRNGVKGPELGAPITVEEDCWFGGNVIVCPGVTIGRGAVIGAGSVVTKNVAAYHVVAGNPAKVIRKIEACPLDG</sequence>
<dbReference type="Pfam" id="PF14602">
    <property type="entry name" value="Hexapep_2"/>
    <property type="match status" value="1"/>
</dbReference>
<feature type="domain" description="Maltose/galactoside acetyltransferase" evidence="3">
    <location>
        <begin position="10"/>
        <end position="60"/>
    </location>
</feature>
<gene>
    <name evidence="4" type="ORF">BGT96224_190</name>
    <name evidence="5" type="ORF">BGT96224V2_LOCUS6401</name>
</gene>
<dbReference type="Gene3D" id="2.160.10.10">
    <property type="entry name" value="Hexapeptide repeat proteins"/>
    <property type="match status" value="1"/>
</dbReference>
<dbReference type="SUPFAM" id="SSF51161">
    <property type="entry name" value="Trimeric LpxA-like enzymes"/>
    <property type="match status" value="1"/>
</dbReference>
<dbReference type="PANTHER" id="PTHR23416:SF54">
    <property type="entry name" value="ACETYLTRANSFERASE, CYSE_LACA_LPXA_NODL FAMILY (AFU_ORTHOLOGUE AFUA_2G08430)-RELATED"/>
    <property type="match status" value="1"/>
</dbReference>
<name>A0A061HBN4_BLUGR</name>
<dbReference type="InterPro" id="IPR051159">
    <property type="entry name" value="Hexapeptide_acetyltransf"/>
</dbReference>
<dbReference type="HOGENOM" id="CLU_051638_3_1_1"/>
<reference evidence="6" key="1">
    <citation type="journal article" date="2013" name="Nat. Genet.">
        <title>The wheat powdery mildew genome shows the unique evolution of an obligate biotroph.</title>
        <authorList>
            <person name="Wicker T."/>
            <person name="Oberhaensli S."/>
            <person name="Parlange F."/>
            <person name="Buchmann J.P."/>
            <person name="Shatalina M."/>
            <person name="Roffler S."/>
            <person name="Ben-David R."/>
            <person name="Dolezel J."/>
            <person name="Simkova H."/>
            <person name="Schulze-Lefert P."/>
            <person name="Spanu P.D."/>
            <person name="Bruggmann R."/>
            <person name="Amselem J."/>
            <person name="Quesneville H."/>
            <person name="Ver Loren van Themaat E."/>
            <person name="Paape T."/>
            <person name="Shimizu K.K."/>
            <person name="Keller B."/>
        </authorList>
    </citation>
    <scope>NUCLEOTIDE SEQUENCE [LARGE SCALE GENOMIC DNA]</scope>
    <source>
        <strain evidence="6">96224</strain>
    </source>
</reference>
<dbReference type="InterPro" id="IPR001451">
    <property type="entry name" value="Hexapep"/>
</dbReference>
<comment type="similarity">
    <text evidence="1">Belongs to the transferase hexapeptide repeat family.</text>
</comment>
<dbReference type="AlphaFoldDB" id="A0A061HBN4"/>
<keyword evidence="2" id="KW-0808">Transferase</keyword>
<dbReference type="PANTHER" id="PTHR23416">
    <property type="entry name" value="SIALIC ACID SYNTHASE-RELATED"/>
    <property type="match status" value="1"/>
</dbReference>
<dbReference type="Pfam" id="PF12464">
    <property type="entry name" value="Mac"/>
    <property type="match status" value="1"/>
</dbReference>
<proteinExistence type="inferred from homology"/>
<dbReference type="GO" id="GO:0008374">
    <property type="term" value="F:O-acyltransferase activity"/>
    <property type="evidence" value="ECO:0007669"/>
    <property type="project" value="TreeGrafter"/>
</dbReference>
<evidence type="ECO:0000256" key="1">
    <source>
        <dbReference type="ARBA" id="ARBA00007274"/>
    </source>
</evidence>
<evidence type="ECO:0000313" key="5">
    <source>
        <dbReference type="EMBL" id="SUZ13254.1"/>
    </source>
</evidence>
<dbReference type="OrthoDB" id="25818at2759"/>
<dbReference type="Proteomes" id="UP000053110">
    <property type="component" value="Unassembled WGS sequence"/>
</dbReference>
<dbReference type="InterPro" id="IPR024688">
    <property type="entry name" value="Mac_dom"/>
</dbReference>
<reference evidence="5" key="3">
    <citation type="submission" date="2018-07" db="EMBL/GenBank/DDBJ databases">
        <authorList>
            <person name="Quirk P.G."/>
            <person name="Krulwich T.A."/>
        </authorList>
    </citation>
    <scope>NUCLEOTIDE SEQUENCE</scope>
    <source>
        <strain evidence="5">96224</strain>
    </source>
</reference>
<dbReference type="EMBL" id="KE375196">
    <property type="protein sequence ID" value="EPQ62090.1"/>
    <property type="molecule type" value="Genomic_DNA"/>
</dbReference>
<evidence type="ECO:0000256" key="2">
    <source>
        <dbReference type="ARBA" id="ARBA00022679"/>
    </source>
</evidence>
<protein>
    <submittedName>
        <fullName evidence="5">Bgt-190</fullName>
    </submittedName>
</protein>
<accession>A0A061HBN4</accession>
<dbReference type="EMBL" id="UIGY01000228">
    <property type="protein sequence ID" value="SUZ13254.1"/>
    <property type="molecule type" value="Genomic_DNA"/>
</dbReference>
<organism evidence="5">
    <name type="scientific">Blumeria graminis f. sp. tritici 96224</name>
    <dbReference type="NCBI Taxonomy" id="1268274"/>
    <lineage>
        <taxon>Eukaryota</taxon>
        <taxon>Fungi</taxon>
        <taxon>Dikarya</taxon>
        <taxon>Ascomycota</taxon>
        <taxon>Pezizomycotina</taxon>
        <taxon>Leotiomycetes</taxon>
        <taxon>Erysiphales</taxon>
        <taxon>Erysiphaceae</taxon>
        <taxon>Blumeria</taxon>
    </lineage>
</organism>
<dbReference type="InterPro" id="IPR011004">
    <property type="entry name" value="Trimer_LpxA-like_sf"/>
</dbReference>
<evidence type="ECO:0000313" key="4">
    <source>
        <dbReference type="EMBL" id="EPQ62090.1"/>
    </source>
</evidence>
<evidence type="ECO:0000313" key="6">
    <source>
        <dbReference type="Proteomes" id="UP000053110"/>
    </source>
</evidence>
<dbReference type="GO" id="GO:0016407">
    <property type="term" value="F:acetyltransferase activity"/>
    <property type="evidence" value="ECO:0007669"/>
    <property type="project" value="InterPro"/>
</dbReference>
<dbReference type="CDD" id="cd03357">
    <property type="entry name" value="LbH_MAT_GAT"/>
    <property type="match status" value="1"/>
</dbReference>
<reference evidence="4" key="2">
    <citation type="submission" date="2013-01" db="EMBL/GenBank/DDBJ databases">
        <title>The wheat powdery mildew genome reveals unique evolution of an obligate biotroph.</title>
        <authorList>
            <person name="Oberhaensli S."/>
            <person name="Wicker T."/>
            <person name="Keller B."/>
        </authorList>
    </citation>
    <scope>NUCLEOTIDE SEQUENCE</scope>
    <source>
        <strain evidence="4">96224</strain>
    </source>
</reference>